<proteinExistence type="predicted"/>
<organism evidence="1 2">
    <name type="scientific">Austropuccinia psidii MF-1</name>
    <dbReference type="NCBI Taxonomy" id="1389203"/>
    <lineage>
        <taxon>Eukaryota</taxon>
        <taxon>Fungi</taxon>
        <taxon>Dikarya</taxon>
        <taxon>Basidiomycota</taxon>
        <taxon>Pucciniomycotina</taxon>
        <taxon>Pucciniomycetes</taxon>
        <taxon>Pucciniales</taxon>
        <taxon>Sphaerophragmiaceae</taxon>
        <taxon>Austropuccinia</taxon>
    </lineage>
</organism>
<evidence type="ECO:0000313" key="1">
    <source>
        <dbReference type="EMBL" id="MBW0466200.1"/>
    </source>
</evidence>
<dbReference type="Proteomes" id="UP000765509">
    <property type="component" value="Unassembled WGS sequence"/>
</dbReference>
<keyword evidence="2" id="KW-1185">Reference proteome</keyword>
<reference evidence="1" key="1">
    <citation type="submission" date="2021-03" db="EMBL/GenBank/DDBJ databases">
        <title>Draft genome sequence of rust myrtle Austropuccinia psidii MF-1, a brazilian biotype.</title>
        <authorList>
            <person name="Quecine M.C."/>
            <person name="Pachon D.M.R."/>
            <person name="Bonatelli M.L."/>
            <person name="Correr F.H."/>
            <person name="Franceschini L.M."/>
            <person name="Leite T.F."/>
            <person name="Margarido G.R.A."/>
            <person name="Almeida C.A."/>
            <person name="Ferrarezi J.A."/>
            <person name="Labate C.A."/>
        </authorList>
    </citation>
    <scope>NUCLEOTIDE SEQUENCE</scope>
    <source>
        <strain evidence="1">MF-1</strain>
    </source>
</reference>
<evidence type="ECO:0000313" key="2">
    <source>
        <dbReference type="Proteomes" id="UP000765509"/>
    </source>
</evidence>
<dbReference type="EMBL" id="AVOT02001238">
    <property type="protein sequence ID" value="MBW0466200.1"/>
    <property type="molecule type" value="Genomic_DNA"/>
</dbReference>
<comment type="caution">
    <text evidence="1">The sequence shown here is derived from an EMBL/GenBank/DDBJ whole genome shotgun (WGS) entry which is preliminary data.</text>
</comment>
<sequence length="103" mass="11622">MSPQHSNGYLECVRARHHCCRSHAMRHHGIYCGLLRNNKDLWPSGKALAFDIGAVFDSERSSVQSRPGSLGLRPDYFSVGCASSYLFYRSSQQGRYPQPQISM</sequence>
<name>A0A9Q3BJX0_9BASI</name>
<gene>
    <name evidence="1" type="ORF">O181_005915</name>
</gene>
<dbReference type="AlphaFoldDB" id="A0A9Q3BJX0"/>
<accession>A0A9Q3BJX0</accession>
<protein>
    <submittedName>
        <fullName evidence="1">Uncharacterized protein</fullName>
    </submittedName>
</protein>